<evidence type="ECO:0000313" key="3">
    <source>
        <dbReference type="EMBL" id="KHN84584.1"/>
    </source>
</evidence>
<keyword evidence="2" id="KW-0472">Membrane</keyword>
<dbReference type="Proteomes" id="UP000031036">
    <property type="component" value="Unassembled WGS sequence"/>
</dbReference>
<feature type="region of interest" description="Disordered" evidence="1">
    <location>
        <begin position="173"/>
        <end position="193"/>
    </location>
</feature>
<keyword evidence="4" id="KW-1185">Reference proteome</keyword>
<accession>A0A0B2VT97</accession>
<name>A0A0B2VT97_TOXCA</name>
<protein>
    <recommendedName>
        <fullName evidence="5">Transmembrane protein</fullName>
    </recommendedName>
</protein>
<comment type="caution">
    <text evidence="3">The sequence shown here is derived from an EMBL/GenBank/DDBJ whole genome shotgun (WGS) entry which is preliminary data.</text>
</comment>
<proteinExistence type="predicted"/>
<keyword evidence="2" id="KW-0812">Transmembrane</keyword>
<sequence length="193" mass="21744">MSTPVITATGAHSSHSGTSISHESFSLLAGPSTSESTFCSSNYYPSLVAAAVFGIVNVLCSFAIAAGNAIQLLIGFITFLLSLICYQWFDLHGMKMTRKEQVYFDEKNLLQTTERLDFNLPPVIEDLTPGGVSESRKPILLQLFRDEKDEEMQKWYKQHYGKVYENAMRAAKQERMMAQSEQDENEKLQKRDA</sequence>
<reference evidence="3 4" key="1">
    <citation type="submission" date="2014-11" db="EMBL/GenBank/DDBJ databases">
        <title>Genetic blueprint of the zoonotic pathogen Toxocara canis.</title>
        <authorList>
            <person name="Zhu X.-Q."/>
            <person name="Korhonen P.K."/>
            <person name="Cai H."/>
            <person name="Young N.D."/>
            <person name="Nejsum P."/>
            <person name="von Samson-Himmelstjerna G."/>
            <person name="Boag P.R."/>
            <person name="Tan P."/>
            <person name="Li Q."/>
            <person name="Min J."/>
            <person name="Yang Y."/>
            <person name="Wang X."/>
            <person name="Fang X."/>
            <person name="Hall R.S."/>
            <person name="Hofmann A."/>
            <person name="Sternberg P.W."/>
            <person name="Jex A.R."/>
            <person name="Gasser R.B."/>
        </authorList>
    </citation>
    <scope>NUCLEOTIDE SEQUENCE [LARGE SCALE GENOMIC DNA]</scope>
    <source>
        <strain evidence="3">PN_DK_2014</strain>
    </source>
</reference>
<evidence type="ECO:0000256" key="1">
    <source>
        <dbReference type="SAM" id="MobiDB-lite"/>
    </source>
</evidence>
<keyword evidence="2" id="KW-1133">Transmembrane helix</keyword>
<evidence type="ECO:0000256" key="2">
    <source>
        <dbReference type="SAM" id="Phobius"/>
    </source>
</evidence>
<organism evidence="3 4">
    <name type="scientific">Toxocara canis</name>
    <name type="common">Canine roundworm</name>
    <dbReference type="NCBI Taxonomy" id="6265"/>
    <lineage>
        <taxon>Eukaryota</taxon>
        <taxon>Metazoa</taxon>
        <taxon>Ecdysozoa</taxon>
        <taxon>Nematoda</taxon>
        <taxon>Chromadorea</taxon>
        <taxon>Rhabditida</taxon>
        <taxon>Spirurina</taxon>
        <taxon>Ascaridomorpha</taxon>
        <taxon>Ascaridoidea</taxon>
        <taxon>Toxocaridae</taxon>
        <taxon>Toxocara</taxon>
    </lineage>
</organism>
<dbReference type="EMBL" id="JPKZ01000912">
    <property type="protein sequence ID" value="KHN84584.1"/>
    <property type="molecule type" value="Genomic_DNA"/>
</dbReference>
<dbReference type="AlphaFoldDB" id="A0A0B2VT97"/>
<feature type="transmembrane region" description="Helical" evidence="2">
    <location>
        <begin position="70"/>
        <end position="89"/>
    </location>
</feature>
<evidence type="ECO:0000313" key="4">
    <source>
        <dbReference type="Proteomes" id="UP000031036"/>
    </source>
</evidence>
<dbReference type="OrthoDB" id="5862332at2759"/>
<gene>
    <name evidence="3" type="ORF">Tcan_09200</name>
</gene>
<feature type="transmembrane region" description="Helical" evidence="2">
    <location>
        <begin position="43"/>
        <end position="64"/>
    </location>
</feature>
<evidence type="ECO:0008006" key="5">
    <source>
        <dbReference type="Google" id="ProtNLM"/>
    </source>
</evidence>
<dbReference type="OMA" id="GNVYEHA"/>